<dbReference type="InterPro" id="IPR002104">
    <property type="entry name" value="Integrase_catalytic"/>
</dbReference>
<dbReference type="PROSITE" id="PS51898">
    <property type="entry name" value="TYR_RECOMBINASE"/>
    <property type="match status" value="1"/>
</dbReference>
<evidence type="ECO:0000313" key="4">
    <source>
        <dbReference type="Proteomes" id="UP000438120"/>
    </source>
</evidence>
<evidence type="ECO:0000259" key="2">
    <source>
        <dbReference type="PROSITE" id="PS51898"/>
    </source>
</evidence>
<evidence type="ECO:0000256" key="1">
    <source>
        <dbReference type="ARBA" id="ARBA00023172"/>
    </source>
</evidence>
<dbReference type="Proteomes" id="UP000438120">
    <property type="component" value="Unassembled WGS sequence"/>
</dbReference>
<protein>
    <submittedName>
        <fullName evidence="3">Tyrosine-type recombinase/integrase</fullName>
    </submittedName>
</protein>
<organism evidence="3 4">
    <name type="scientific">Lactobacillus porci</name>
    <dbReference type="NCBI Taxonomy" id="2012477"/>
    <lineage>
        <taxon>Bacteria</taxon>
        <taxon>Bacillati</taxon>
        <taxon>Bacillota</taxon>
        <taxon>Bacilli</taxon>
        <taxon>Lactobacillales</taxon>
        <taxon>Lactobacillaceae</taxon>
        <taxon>Lactobacillus</taxon>
    </lineage>
</organism>
<dbReference type="EMBL" id="VUMX01000008">
    <property type="protein sequence ID" value="MST86825.1"/>
    <property type="molecule type" value="Genomic_DNA"/>
</dbReference>
<gene>
    <name evidence="3" type="ORF">FYJ62_04010</name>
</gene>
<feature type="domain" description="Tyr recombinase" evidence="2">
    <location>
        <begin position="1"/>
        <end position="132"/>
    </location>
</feature>
<accession>A0A6A8MAS5</accession>
<keyword evidence="1" id="KW-0233">DNA recombination</keyword>
<dbReference type="InterPro" id="IPR011010">
    <property type="entry name" value="DNA_brk_join_enz"/>
</dbReference>
<dbReference type="GO" id="GO:0015074">
    <property type="term" value="P:DNA integration"/>
    <property type="evidence" value="ECO:0007669"/>
    <property type="project" value="InterPro"/>
</dbReference>
<dbReference type="GO" id="GO:0003677">
    <property type="term" value="F:DNA binding"/>
    <property type="evidence" value="ECO:0007669"/>
    <property type="project" value="InterPro"/>
</dbReference>
<dbReference type="Gene3D" id="1.10.443.10">
    <property type="entry name" value="Intergrase catalytic core"/>
    <property type="match status" value="1"/>
</dbReference>
<sequence length="136" mass="15468">MRGETHRTLPLTQETYDFLMRYKKVQKSYMTLAGISSWGDLLFPVMTDYKKASEGIPITQTSPRLLLHDLCNELGFEKRITLYTCRHTVASKWANSGKLPLVADRLGNSVGQLQRTYIHASQDPAEMQKFLASQDA</sequence>
<name>A0A6A8MAS5_9LACO</name>
<dbReference type="AlphaFoldDB" id="A0A6A8MAS5"/>
<dbReference type="OrthoDB" id="2299463at2"/>
<dbReference type="InterPro" id="IPR013762">
    <property type="entry name" value="Integrase-like_cat_sf"/>
</dbReference>
<comment type="caution">
    <text evidence="3">The sequence shown here is derived from an EMBL/GenBank/DDBJ whole genome shotgun (WGS) entry which is preliminary data.</text>
</comment>
<proteinExistence type="predicted"/>
<dbReference type="RefSeq" id="WP_154547984.1">
    <property type="nucleotide sequence ID" value="NZ_VUMX01000008.1"/>
</dbReference>
<reference evidence="3 4" key="1">
    <citation type="submission" date="2019-08" db="EMBL/GenBank/DDBJ databases">
        <title>In-depth cultivation of the pig gut microbiome towards novel bacterial diversity and tailored functional studies.</title>
        <authorList>
            <person name="Wylensek D."/>
            <person name="Hitch T.C.A."/>
            <person name="Clavel T."/>
        </authorList>
    </citation>
    <scope>NUCLEOTIDE SEQUENCE [LARGE SCALE GENOMIC DNA]</scope>
    <source>
        <strain evidence="3 4">Bifido-178-WT-2B</strain>
    </source>
</reference>
<dbReference type="SUPFAM" id="SSF56349">
    <property type="entry name" value="DNA breaking-rejoining enzymes"/>
    <property type="match status" value="1"/>
</dbReference>
<evidence type="ECO:0000313" key="3">
    <source>
        <dbReference type="EMBL" id="MST86825.1"/>
    </source>
</evidence>
<keyword evidence="4" id="KW-1185">Reference proteome</keyword>
<dbReference type="GO" id="GO:0006310">
    <property type="term" value="P:DNA recombination"/>
    <property type="evidence" value="ECO:0007669"/>
    <property type="project" value="UniProtKB-KW"/>
</dbReference>